<evidence type="ECO:0000256" key="1">
    <source>
        <dbReference type="ARBA" id="ARBA00022729"/>
    </source>
</evidence>
<evidence type="ECO:0000313" key="5">
    <source>
        <dbReference type="Proteomes" id="UP001558613"/>
    </source>
</evidence>
<dbReference type="Pfam" id="PF23283">
    <property type="entry name" value="D8C_UMOD"/>
    <property type="match status" value="1"/>
</dbReference>
<evidence type="ECO:0000313" key="4">
    <source>
        <dbReference type="EMBL" id="KAL1264487.1"/>
    </source>
</evidence>
<proteinExistence type="predicted"/>
<dbReference type="PANTHER" id="PTHR36191">
    <property type="entry name" value="ENDO/EXONUCLEASE/PHOSPHATASE DOMAIN-CONTAINING PROTEIN-RELATED"/>
    <property type="match status" value="1"/>
</dbReference>
<dbReference type="InterPro" id="IPR001073">
    <property type="entry name" value="C1q_dom"/>
</dbReference>
<keyword evidence="5" id="KW-1185">Reference proteome</keyword>
<keyword evidence="2" id="KW-1015">Disulfide bond</keyword>
<dbReference type="Proteomes" id="UP001558613">
    <property type="component" value="Unassembled WGS sequence"/>
</dbReference>
<dbReference type="InterPro" id="IPR008983">
    <property type="entry name" value="Tumour_necrosis_fac-like_dom"/>
</dbReference>
<dbReference type="Gene3D" id="2.60.120.40">
    <property type="match status" value="1"/>
</dbReference>
<protein>
    <recommendedName>
        <fullName evidence="3">C1q domain-containing protein</fullName>
    </recommendedName>
</protein>
<keyword evidence="1" id="KW-0732">Signal</keyword>
<sequence>MEGSSGGVVGLSNRSALFEKMLSLCVQVFAILVVCAADSAHRDISYTFKAWNMVDQPLQEQLAAVYKEMESLKHEQAVMKQKQEAFSQALPYCSQKPIDTDVEMNLTSLQTGSSHLLYTLTQDGDGDEGSGEDDSAESLDPCNHYTALNQDWRATNYTTKNAACDRNVQWKGWYRLFYRGNPIQMPERCVKKESCGTHAPLWLVGGHPRIRDGVVTRKVCGNWRNNCCLFKSPPIQVKACRGNYYVYKFVKPVACHLAYCADINTLVCGKCKKSESCMSRDQITYMCKKNKMRVKANIHFFVTYPANISGKVNRIMYRKVYVNQGGAFNTRTGIFRAPVSGVYQFFFSTQTGGSGTTDLWLVVNNYWVAVSHSNVQGSSSVGNLSTYMTTLRKGTTVYVTHNRGRSWATSASNTIVFGGSLLMCNKSLHTPCRICKIGRRELFSSRPRGEGLTRDWQDTEATVCLGETSEARGKRDERCDARCSGLSLKHREALKVL</sequence>
<evidence type="ECO:0000256" key="2">
    <source>
        <dbReference type="ARBA" id="ARBA00023157"/>
    </source>
</evidence>
<dbReference type="Pfam" id="PF00386">
    <property type="entry name" value="C1q"/>
    <property type="match status" value="1"/>
</dbReference>
<dbReference type="InterPro" id="IPR057774">
    <property type="entry name" value="D8C_UMOD/GP2/OIT3-like"/>
</dbReference>
<dbReference type="PROSITE" id="PS50871">
    <property type="entry name" value="C1Q"/>
    <property type="match status" value="1"/>
</dbReference>
<gene>
    <name evidence="4" type="ORF">QQF64_004842</name>
</gene>
<organism evidence="4 5">
    <name type="scientific">Cirrhinus molitorella</name>
    <name type="common">mud carp</name>
    <dbReference type="NCBI Taxonomy" id="172907"/>
    <lineage>
        <taxon>Eukaryota</taxon>
        <taxon>Metazoa</taxon>
        <taxon>Chordata</taxon>
        <taxon>Craniata</taxon>
        <taxon>Vertebrata</taxon>
        <taxon>Euteleostomi</taxon>
        <taxon>Actinopterygii</taxon>
        <taxon>Neopterygii</taxon>
        <taxon>Teleostei</taxon>
        <taxon>Ostariophysi</taxon>
        <taxon>Cypriniformes</taxon>
        <taxon>Cyprinidae</taxon>
        <taxon>Labeoninae</taxon>
        <taxon>Labeonini</taxon>
        <taxon>Cirrhinus</taxon>
    </lineage>
</organism>
<feature type="domain" description="C1q" evidence="3">
    <location>
        <begin position="293"/>
        <end position="428"/>
    </location>
</feature>
<dbReference type="SMART" id="SM00110">
    <property type="entry name" value="C1Q"/>
    <property type="match status" value="1"/>
</dbReference>
<dbReference type="EMBL" id="JAYMGO010000012">
    <property type="protein sequence ID" value="KAL1264487.1"/>
    <property type="molecule type" value="Genomic_DNA"/>
</dbReference>
<dbReference type="SUPFAM" id="SSF49842">
    <property type="entry name" value="TNF-like"/>
    <property type="match status" value="1"/>
</dbReference>
<evidence type="ECO:0000259" key="3">
    <source>
        <dbReference type="PROSITE" id="PS50871"/>
    </source>
</evidence>
<name>A0ABR3MHE2_9TELE</name>
<comment type="caution">
    <text evidence="4">The sequence shown here is derived from an EMBL/GenBank/DDBJ whole genome shotgun (WGS) entry which is preliminary data.</text>
</comment>
<accession>A0ABR3MHE2</accession>
<reference evidence="4 5" key="1">
    <citation type="submission" date="2023-09" db="EMBL/GenBank/DDBJ databases">
        <authorList>
            <person name="Wang M."/>
        </authorList>
    </citation>
    <scope>NUCLEOTIDE SEQUENCE [LARGE SCALE GENOMIC DNA]</scope>
    <source>
        <strain evidence="4">GT-2023</strain>
        <tissue evidence="4">Liver</tissue>
    </source>
</reference>
<dbReference type="PANTHER" id="PTHR36191:SF4">
    <property type="entry name" value="VWFD DOMAIN-CONTAINING PROTEIN"/>
    <property type="match status" value="1"/>
</dbReference>